<proteinExistence type="predicted"/>
<dbReference type="OrthoDB" id="513711at2"/>
<comment type="caution">
    <text evidence="1">The sequence shown here is derived from an EMBL/GenBank/DDBJ whole genome shotgun (WGS) entry which is preliminary data.</text>
</comment>
<dbReference type="Proteomes" id="UP000298438">
    <property type="component" value="Unassembled WGS sequence"/>
</dbReference>
<reference evidence="1 2" key="1">
    <citation type="submission" date="2019-03" db="EMBL/GenBank/DDBJ databases">
        <title>Draft Genome Sequence of Massilia arenosa sp. nov., a Novel Massilia Species Isolated from a Sandy-loam Maize Soil.</title>
        <authorList>
            <person name="Raths R."/>
            <person name="Peta V."/>
            <person name="Bucking H."/>
        </authorList>
    </citation>
    <scope>NUCLEOTIDE SEQUENCE [LARGE SCALE GENOMIC DNA]</scope>
    <source>
        <strain evidence="1 2">MC02</strain>
    </source>
</reference>
<keyword evidence="2" id="KW-1185">Reference proteome</keyword>
<dbReference type="AlphaFoldDB" id="A0A4Y9SAI5"/>
<accession>A0A4Y9SAI5</accession>
<protein>
    <submittedName>
        <fullName evidence="1">Acyl-CoA thioesterase</fullName>
    </submittedName>
</protein>
<organism evidence="1 2">
    <name type="scientific">Zemynaea arenosa</name>
    <dbReference type="NCBI Taxonomy" id="2561931"/>
    <lineage>
        <taxon>Bacteria</taxon>
        <taxon>Pseudomonadati</taxon>
        <taxon>Pseudomonadota</taxon>
        <taxon>Betaproteobacteria</taxon>
        <taxon>Burkholderiales</taxon>
        <taxon>Oxalobacteraceae</taxon>
        <taxon>Telluria group</taxon>
        <taxon>Zemynaea</taxon>
    </lineage>
</organism>
<dbReference type="CDD" id="cd00586">
    <property type="entry name" value="4HBT"/>
    <property type="match status" value="1"/>
</dbReference>
<gene>
    <name evidence="1" type="ORF">E4L96_12405</name>
</gene>
<dbReference type="Gene3D" id="3.10.129.10">
    <property type="entry name" value="Hotdog Thioesterase"/>
    <property type="match status" value="1"/>
</dbReference>
<name>A0A4Y9SAI5_9BURK</name>
<dbReference type="Pfam" id="PF13279">
    <property type="entry name" value="4HBT_2"/>
    <property type="match status" value="1"/>
</dbReference>
<evidence type="ECO:0000313" key="1">
    <source>
        <dbReference type="EMBL" id="TFW19064.1"/>
    </source>
</evidence>
<evidence type="ECO:0000313" key="2">
    <source>
        <dbReference type="Proteomes" id="UP000298438"/>
    </source>
</evidence>
<dbReference type="InterPro" id="IPR029069">
    <property type="entry name" value="HotDog_dom_sf"/>
</dbReference>
<sequence>MTVHLPTDPAVTTPGLASAARTASPSAGIYRHSMTICLKDSNAYGNTYFCRYFEWQGVCRERWFHDCIDPDMLQAEGVLITRRAEHEFEQETFPFDHIDCELQVAQLRRCSLWLEFRFFSGGRQVGQGRQQIVFANHARQITAFPAHVVDKMRRYATRGGA</sequence>
<dbReference type="EMBL" id="SPVF01000153">
    <property type="protein sequence ID" value="TFW19064.1"/>
    <property type="molecule type" value="Genomic_DNA"/>
</dbReference>
<dbReference type="RefSeq" id="WP_135207539.1">
    <property type="nucleotide sequence ID" value="NZ_SPVF01000153.1"/>
</dbReference>
<dbReference type="SUPFAM" id="SSF54637">
    <property type="entry name" value="Thioesterase/thiol ester dehydrase-isomerase"/>
    <property type="match status" value="1"/>
</dbReference>